<dbReference type="AlphaFoldDB" id="A0A506Q4G2"/>
<name>A0A506Q4G2_9GAMM</name>
<evidence type="ECO:0000313" key="2">
    <source>
        <dbReference type="Proteomes" id="UP000317747"/>
    </source>
</evidence>
<comment type="caution">
    <text evidence="1">The sequence shown here is derived from an EMBL/GenBank/DDBJ whole genome shotgun (WGS) entry which is preliminary data.</text>
</comment>
<keyword evidence="2" id="KW-1185">Reference proteome</keyword>
<dbReference type="PANTHER" id="PTHR37943:SF1">
    <property type="entry name" value="PROTEIN VES"/>
    <property type="match status" value="1"/>
</dbReference>
<sequence length="180" mass="19933">MIARFAYPALKVSRWRNGGGETREIVTFPPGEERFGWRASIATLAQDGPFSAFPGIDRVITLLHGDPVLLTAPDVQQLLLPHQPWAFAGELALTAQLQGGVSEDFNIMTRRDAWQASVEVVTTSVHSLHGVAWVLAGRWQTADGEKLSAQQGVWWVDEETRLSPCEADARLLFTRLSRVL</sequence>
<dbReference type="Gene3D" id="2.60.120.10">
    <property type="entry name" value="Jelly Rolls"/>
    <property type="match status" value="1"/>
</dbReference>
<dbReference type="RefSeq" id="WP_128086767.1">
    <property type="nucleotide sequence ID" value="NZ_CP071405.1"/>
</dbReference>
<dbReference type="Proteomes" id="UP000317747">
    <property type="component" value="Unassembled WGS sequence"/>
</dbReference>
<gene>
    <name evidence="1" type="ORF">FJW01_13040</name>
</gene>
<dbReference type="PANTHER" id="PTHR37943">
    <property type="entry name" value="PROTEIN VES"/>
    <property type="match status" value="1"/>
</dbReference>
<dbReference type="EMBL" id="VHJA01000060">
    <property type="protein sequence ID" value="TPV40884.1"/>
    <property type="molecule type" value="Genomic_DNA"/>
</dbReference>
<proteinExistence type="predicted"/>
<dbReference type="SUPFAM" id="SSF51182">
    <property type="entry name" value="RmlC-like cupins"/>
    <property type="match status" value="1"/>
</dbReference>
<organism evidence="1 2">
    <name type="scientific">Pantoea deleyi</name>
    <dbReference type="NCBI Taxonomy" id="470932"/>
    <lineage>
        <taxon>Bacteria</taxon>
        <taxon>Pseudomonadati</taxon>
        <taxon>Pseudomonadota</taxon>
        <taxon>Gammaproteobacteria</taxon>
        <taxon>Enterobacterales</taxon>
        <taxon>Erwiniaceae</taxon>
        <taxon>Pantoea</taxon>
    </lineage>
</organism>
<evidence type="ECO:0000313" key="1">
    <source>
        <dbReference type="EMBL" id="TPV40884.1"/>
    </source>
</evidence>
<dbReference type="OrthoDB" id="9800082at2"/>
<dbReference type="InterPro" id="IPR011051">
    <property type="entry name" value="RmlC_Cupin_sf"/>
</dbReference>
<dbReference type="Pfam" id="PF05962">
    <property type="entry name" value="HutD"/>
    <property type="match status" value="1"/>
</dbReference>
<dbReference type="CDD" id="cd20293">
    <property type="entry name" value="cupin_HutD_N"/>
    <property type="match status" value="1"/>
</dbReference>
<accession>A0A506Q4G2</accession>
<protein>
    <submittedName>
        <fullName evidence="1">HutD family protein</fullName>
    </submittedName>
</protein>
<dbReference type="InterPro" id="IPR014710">
    <property type="entry name" value="RmlC-like_jellyroll"/>
</dbReference>
<dbReference type="InterPro" id="IPR010282">
    <property type="entry name" value="Uncharacterised_HutD/Ves"/>
</dbReference>
<reference evidence="1 2" key="1">
    <citation type="submission" date="2019-06" db="EMBL/GenBank/DDBJ databases">
        <title>Taxogenomics and systematics of the genus Pantoea.</title>
        <authorList>
            <person name="Tambong J.T."/>
        </authorList>
    </citation>
    <scope>NUCLEOTIDE SEQUENCE [LARGE SCALE GENOMIC DNA]</scope>
    <source>
        <strain evidence="1 2">LMG 24200</strain>
    </source>
</reference>